<reference evidence="1" key="1">
    <citation type="journal article" date="2015" name="Genome Announc.">
        <title>Draft Genome Sequence of the Polyhydroxyalkanoate-Producing Bacterium Burkholderia sacchari LMG 19450 Isolated from Brazilian Sugarcane Plantation Soil.</title>
        <authorList>
            <person name="Alexandrino P.M."/>
            <person name="Mendonca T.T."/>
            <person name="Guaman Bautista L.P."/>
            <person name="Cherix J."/>
            <person name="Lozano-Sakalauskas G.C."/>
            <person name="Fujita A."/>
            <person name="Ramos Filho E."/>
            <person name="Long P."/>
            <person name="Padilla G."/>
            <person name="Taciro M.K."/>
            <person name="Gomez J.G."/>
            <person name="Silva L.F."/>
        </authorList>
    </citation>
    <scope>NUCLEOTIDE SEQUENCE</scope>
    <source>
        <strain evidence="1">LMG 19450</strain>
    </source>
</reference>
<dbReference type="EMBL" id="JTDB02000001">
    <property type="protein sequence ID" value="NLP60397.1"/>
    <property type="molecule type" value="Genomic_DNA"/>
</dbReference>
<protein>
    <submittedName>
        <fullName evidence="1">Uncharacterized protein</fullName>
    </submittedName>
</protein>
<organism evidence="1 2">
    <name type="scientific">Paraburkholderia sacchari</name>
    <dbReference type="NCBI Taxonomy" id="159450"/>
    <lineage>
        <taxon>Bacteria</taxon>
        <taxon>Pseudomonadati</taxon>
        <taxon>Pseudomonadota</taxon>
        <taxon>Betaproteobacteria</taxon>
        <taxon>Burkholderiales</taxon>
        <taxon>Burkholderiaceae</taxon>
        <taxon>Paraburkholderia</taxon>
    </lineage>
</organism>
<evidence type="ECO:0000313" key="2">
    <source>
        <dbReference type="Proteomes" id="UP000030460"/>
    </source>
</evidence>
<accession>A0A8T6Z5D8</accession>
<dbReference type="RefSeq" id="WP_152617038.1">
    <property type="nucleotide sequence ID" value="NZ_CADFGF010000002.1"/>
</dbReference>
<reference evidence="1" key="2">
    <citation type="submission" date="2020-04" db="EMBL/GenBank/DDBJ databases">
        <authorList>
            <person name="Alexandrino P."/>
            <person name="Mendonca T."/>
            <person name="Guaman L."/>
            <person name="Cherix J."/>
            <person name="Lozano-Sakalauskas G."/>
            <person name="Fujita A."/>
            <person name="Filho E.R."/>
            <person name="Long P."/>
            <person name="Padilla G."/>
            <person name="Taciro M.K."/>
            <person name="Gomez J.G."/>
            <person name="Silva L.F."/>
            <person name="Torres M."/>
        </authorList>
    </citation>
    <scope>NUCLEOTIDE SEQUENCE</scope>
    <source>
        <strain evidence="1">LMG 19450</strain>
    </source>
</reference>
<sequence>MRIRGRLPGASSRARAGVANVACATLMGVCAGVPAPGVVASGASGASSGPAAVPISTLSAELASAFVPDIEVVRLPLAQLVGALPPGPTLRLYAITDQPGLYVMHAPSLAAQGAMFSRVVALIERRDMPHDRVVSMSAVAANARRFGEDPAGLTAGNNFSAAQIAQFFEVAQRQRASLTEGERALQALLTRWGLIHREAGATGEGGTTWRAASSRDFLVTIPGMGKGPAGEVIDAQVRAAILSHELGHWRFFSDPAYAHACRTFWWHQLTHTEREALTGELAGMGYDPSDRIVIDEMQAYLLHTPARFMPLADQPGAGGVDIARVKRGLELSVRNAGRNAGQ</sequence>
<comment type="caution">
    <text evidence="1">The sequence shown here is derived from an EMBL/GenBank/DDBJ whole genome shotgun (WGS) entry which is preliminary data.</text>
</comment>
<name>A0A8T6Z5D8_9BURK</name>
<dbReference type="Proteomes" id="UP000030460">
    <property type="component" value="Unassembled WGS sequence"/>
</dbReference>
<proteinExistence type="predicted"/>
<gene>
    <name evidence="1" type="ORF">NH14_004395</name>
</gene>
<dbReference type="AlphaFoldDB" id="A0A8T6Z5D8"/>
<dbReference type="OrthoDB" id="8557310at2"/>
<keyword evidence="2" id="KW-1185">Reference proteome</keyword>
<evidence type="ECO:0000313" key="1">
    <source>
        <dbReference type="EMBL" id="NLP60397.1"/>
    </source>
</evidence>